<dbReference type="AlphaFoldDB" id="A0AA88J911"/>
<evidence type="ECO:0000313" key="4">
    <source>
        <dbReference type="EMBL" id="GMN21646.1"/>
    </source>
</evidence>
<evidence type="ECO:0000256" key="2">
    <source>
        <dbReference type="SAM" id="SignalP"/>
    </source>
</evidence>
<accession>A0AA88J911</accession>
<dbReference type="EMBL" id="BTGU01000616">
    <property type="protein sequence ID" value="GMN68448.1"/>
    <property type="molecule type" value="Genomic_DNA"/>
</dbReference>
<keyword evidence="2" id="KW-0732">Signal</keyword>
<evidence type="ECO:0000313" key="6">
    <source>
        <dbReference type="EMBL" id="GMN68454.1"/>
    </source>
</evidence>
<protein>
    <recommendedName>
        <fullName evidence="8">Secreted protein</fullName>
    </recommendedName>
</protein>
<feature type="signal peptide" evidence="2">
    <location>
        <begin position="1"/>
        <end position="25"/>
    </location>
</feature>
<dbReference type="EMBL" id="BTGU01000617">
    <property type="protein sequence ID" value="GMN68454.1"/>
    <property type="molecule type" value="Genomic_DNA"/>
</dbReference>
<comment type="caution">
    <text evidence="5">The sequence shown here is derived from an EMBL/GenBank/DDBJ whole genome shotgun (WGS) entry which is preliminary data.</text>
</comment>
<evidence type="ECO:0000313" key="7">
    <source>
        <dbReference type="Proteomes" id="UP001187192"/>
    </source>
</evidence>
<dbReference type="EMBL" id="BTGU01001328">
    <property type="protein sequence ID" value="GMN21646.1"/>
    <property type="molecule type" value="Genomic_DNA"/>
</dbReference>
<organism evidence="5 7">
    <name type="scientific">Ficus carica</name>
    <name type="common">Common fig</name>
    <dbReference type="NCBI Taxonomy" id="3494"/>
    <lineage>
        <taxon>Eukaryota</taxon>
        <taxon>Viridiplantae</taxon>
        <taxon>Streptophyta</taxon>
        <taxon>Embryophyta</taxon>
        <taxon>Tracheophyta</taxon>
        <taxon>Spermatophyta</taxon>
        <taxon>Magnoliopsida</taxon>
        <taxon>eudicotyledons</taxon>
        <taxon>Gunneridae</taxon>
        <taxon>Pentapetalae</taxon>
        <taxon>rosids</taxon>
        <taxon>fabids</taxon>
        <taxon>Rosales</taxon>
        <taxon>Moraceae</taxon>
        <taxon>Ficeae</taxon>
        <taxon>Ficus</taxon>
    </lineage>
</organism>
<feature type="region of interest" description="Disordered" evidence="1">
    <location>
        <begin position="65"/>
        <end position="102"/>
    </location>
</feature>
<proteinExistence type="predicted"/>
<dbReference type="Proteomes" id="UP001187192">
    <property type="component" value="Unassembled WGS sequence"/>
</dbReference>
<reference evidence="5" key="1">
    <citation type="submission" date="2023-07" db="EMBL/GenBank/DDBJ databases">
        <title>draft genome sequence of fig (Ficus carica).</title>
        <authorList>
            <person name="Takahashi T."/>
            <person name="Nishimura K."/>
        </authorList>
    </citation>
    <scope>NUCLEOTIDE SEQUENCE</scope>
</reference>
<evidence type="ECO:0000313" key="5">
    <source>
        <dbReference type="EMBL" id="GMN68448.1"/>
    </source>
</evidence>
<gene>
    <name evidence="5" type="ORF">TIFTF001_037505</name>
    <name evidence="6" type="ORF">TIFTF001_037510</name>
    <name evidence="3" type="ORF">TIFTF001_040075</name>
    <name evidence="4" type="ORF">TIFTF001_040078</name>
</gene>
<evidence type="ECO:0000256" key="1">
    <source>
        <dbReference type="SAM" id="MobiDB-lite"/>
    </source>
</evidence>
<dbReference type="EMBL" id="BTGU01001327">
    <property type="protein sequence ID" value="GMN21634.1"/>
    <property type="molecule type" value="Genomic_DNA"/>
</dbReference>
<dbReference type="PROSITE" id="PS51257">
    <property type="entry name" value="PROKAR_LIPOPROTEIN"/>
    <property type="match status" value="1"/>
</dbReference>
<evidence type="ECO:0000313" key="3">
    <source>
        <dbReference type="EMBL" id="GMN21634.1"/>
    </source>
</evidence>
<name>A0AA88J911_FICCA</name>
<dbReference type="Gramene" id="FCD_00025507-RA">
    <property type="protein sequence ID" value="FCD_00025507-RA:cds"/>
    <property type="gene ID" value="FCD_00025507"/>
</dbReference>
<keyword evidence="7" id="KW-1185">Reference proteome</keyword>
<feature type="chain" id="PRO_5041851763" description="Secreted protein" evidence="2">
    <location>
        <begin position="26"/>
        <end position="102"/>
    </location>
</feature>
<evidence type="ECO:0008006" key="8">
    <source>
        <dbReference type="Google" id="ProtNLM"/>
    </source>
</evidence>
<sequence>MMMRTLLVISVALLFAVACLKAADAKPTVTQPVEPEGLKPSERAATIIGRGGGRRRRLLEAKVVVSSPKEDETDDSHHIHTSSANKPIPDSIQPEKVPPGRA</sequence>